<organism evidence="1">
    <name type="scientific">Salmonella enterica</name>
    <name type="common">Salmonella choleraesuis</name>
    <dbReference type="NCBI Taxonomy" id="28901"/>
    <lineage>
        <taxon>Bacteria</taxon>
        <taxon>Pseudomonadati</taxon>
        <taxon>Pseudomonadota</taxon>
        <taxon>Gammaproteobacteria</taxon>
        <taxon>Enterobacterales</taxon>
        <taxon>Enterobacteriaceae</taxon>
        <taxon>Salmonella</taxon>
    </lineage>
</organism>
<evidence type="ECO:0000313" key="1">
    <source>
        <dbReference type="EMBL" id="EBN5091747.1"/>
    </source>
</evidence>
<reference evidence="1" key="1">
    <citation type="submission" date="2018-07" db="EMBL/GenBank/DDBJ databases">
        <authorList>
            <consortium name="PulseNet: The National Subtyping Network for Foodborne Disease Surveillance"/>
            <person name="Tarr C.L."/>
            <person name="Trees E."/>
            <person name="Katz L.S."/>
            <person name="Carleton-Romer H.A."/>
            <person name="Stroika S."/>
            <person name="Kucerova Z."/>
            <person name="Roache K.F."/>
            <person name="Sabol A.L."/>
            <person name="Besser J."/>
            <person name="Gerner-Smidt P."/>
        </authorList>
    </citation>
    <scope>NUCLEOTIDE SEQUENCE</scope>
    <source>
        <strain evidence="1">PNUSAS044338</strain>
    </source>
</reference>
<accession>A0A5T8G4W9</accession>
<comment type="caution">
    <text evidence="1">The sequence shown here is derived from an EMBL/GenBank/DDBJ whole genome shotgun (WGS) entry which is preliminary data.</text>
</comment>
<dbReference type="Pfam" id="PF06147">
    <property type="entry name" value="DUF968"/>
    <property type="match status" value="1"/>
</dbReference>
<dbReference type="EMBL" id="AAGFYE010000036">
    <property type="protein sequence ID" value="EBN5091747.1"/>
    <property type="molecule type" value="Genomic_DNA"/>
</dbReference>
<dbReference type="InterPro" id="IPR010373">
    <property type="entry name" value="DUF968"/>
</dbReference>
<protein>
    <submittedName>
        <fullName evidence="1">DUF968 domain-containing protein</fullName>
    </submittedName>
</protein>
<dbReference type="AlphaFoldDB" id="A0A5T8G4W9"/>
<sequence length="383" mass="42064">MGGKNMRAILTAFPQNGARVTLLKSGNLTNRLRDGQRIMICDVPRQLENTPAGEIPDSGQWLAQDEALQSFFSDSRVINAAGGPEGLSRWVSRIPDCQCADTGAGGDHVVNLTTAQTQDGGAVRLCHACDNVHYMKGYRDLSDIITRNRAEWIVDYARMSLRLEREHQVTLPELFCWAVLRGVTDAIPTNVIRRFASLPEDEVLTGTIKEADINPWQLSARQTVQIVEKKAVEGIVSIPPDIYTVPNAKKLIKDSGLNETATGRAKPVLVLAANDDPPAGYMRKTKMQRLELPEYTRWVKRQPCCGCGNASDDPHHIIDHGFGGTGTKACDLLVIPLCRVCHDALHADTRAWEEQNGSQLLWLARTLARATGIGAITAARAKQ</sequence>
<name>A0A5T8G4W9_SALER</name>
<gene>
    <name evidence="1" type="ORF">DQ454_26335</name>
</gene>
<proteinExistence type="predicted"/>